<proteinExistence type="predicted"/>
<evidence type="ECO:0000256" key="2">
    <source>
        <dbReference type="ARBA" id="ARBA00023163"/>
    </source>
</evidence>
<evidence type="ECO:0000313" key="5">
    <source>
        <dbReference type="Proteomes" id="UP001501729"/>
    </source>
</evidence>
<keyword evidence="1" id="KW-0805">Transcription regulation</keyword>
<organism evidence="4 5">
    <name type="scientific">Haladaptatus pallidirubidus</name>
    <dbReference type="NCBI Taxonomy" id="1008152"/>
    <lineage>
        <taxon>Archaea</taxon>
        <taxon>Methanobacteriati</taxon>
        <taxon>Methanobacteriota</taxon>
        <taxon>Stenosarchaea group</taxon>
        <taxon>Halobacteria</taxon>
        <taxon>Halobacteriales</taxon>
        <taxon>Haladaptataceae</taxon>
        <taxon>Haladaptatus</taxon>
    </lineage>
</organism>
<dbReference type="Pfam" id="PF04967">
    <property type="entry name" value="HTH_10"/>
    <property type="match status" value="1"/>
</dbReference>
<dbReference type="PANTHER" id="PTHR34236">
    <property type="entry name" value="DIMETHYL SULFOXIDE REDUCTASE TRANSCRIPTIONAL ACTIVATOR"/>
    <property type="match status" value="1"/>
</dbReference>
<name>A0AAV3UPN5_9EURY</name>
<comment type="caution">
    <text evidence="4">The sequence shown here is derived from an EMBL/GenBank/DDBJ whole genome shotgun (WGS) entry which is preliminary data.</text>
</comment>
<evidence type="ECO:0000256" key="1">
    <source>
        <dbReference type="ARBA" id="ARBA00023015"/>
    </source>
</evidence>
<feature type="domain" description="HTH bat-type" evidence="3">
    <location>
        <begin position="5"/>
        <end position="57"/>
    </location>
</feature>
<dbReference type="AlphaFoldDB" id="A0AAV3UPN5"/>
<dbReference type="Proteomes" id="UP001501729">
    <property type="component" value="Unassembled WGS sequence"/>
</dbReference>
<keyword evidence="2" id="KW-0804">Transcription</keyword>
<dbReference type="InterPro" id="IPR036388">
    <property type="entry name" value="WH-like_DNA-bd_sf"/>
</dbReference>
<dbReference type="EMBL" id="BAABKX010000022">
    <property type="protein sequence ID" value="GAA5062254.1"/>
    <property type="molecule type" value="Genomic_DNA"/>
</dbReference>
<gene>
    <name evidence="4" type="ORF">GCM10025751_49330</name>
</gene>
<protein>
    <recommendedName>
        <fullName evidence="3">HTH bat-type domain-containing protein</fullName>
    </recommendedName>
</protein>
<evidence type="ECO:0000313" key="4">
    <source>
        <dbReference type="EMBL" id="GAA5062254.1"/>
    </source>
</evidence>
<dbReference type="PANTHER" id="PTHR34236:SF1">
    <property type="entry name" value="DIMETHYL SULFOXIDE REDUCTASE TRANSCRIPTIONAL ACTIVATOR"/>
    <property type="match status" value="1"/>
</dbReference>
<accession>A0AAV3UPN5</accession>
<evidence type="ECO:0000259" key="3">
    <source>
        <dbReference type="Pfam" id="PF04967"/>
    </source>
</evidence>
<reference evidence="4 5" key="1">
    <citation type="journal article" date="2019" name="Int. J. Syst. Evol. Microbiol.">
        <title>The Global Catalogue of Microorganisms (GCM) 10K type strain sequencing project: providing services to taxonomists for standard genome sequencing and annotation.</title>
        <authorList>
            <consortium name="The Broad Institute Genomics Platform"/>
            <consortium name="The Broad Institute Genome Sequencing Center for Infectious Disease"/>
            <person name="Wu L."/>
            <person name="Ma J."/>
        </authorList>
    </citation>
    <scope>NUCLEOTIDE SEQUENCE [LARGE SCALE GENOMIC DNA]</scope>
    <source>
        <strain evidence="4 5">JCM 17504</strain>
    </source>
</reference>
<dbReference type="Gene3D" id="1.10.10.10">
    <property type="entry name" value="Winged helix-like DNA-binding domain superfamily/Winged helix DNA-binding domain"/>
    <property type="match status" value="1"/>
</dbReference>
<sequence length="90" mass="10037">MFAGLTDRQLAALRLALDNSYYTQPRGASTKELAEQTNIARATFEEHLRKAENKLLTNVEPFIRLLTESQASNVLGTRQPSVSSETVEID</sequence>
<keyword evidence="5" id="KW-1185">Reference proteome</keyword>
<dbReference type="InterPro" id="IPR007050">
    <property type="entry name" value="HTH_bacterioopsin"/>
</dbReference>